<dbReference type="InterPro" id="IPR012332">
    <property type="entry name" value="Autotransporter_pectin_lyase_C"/>
</dbReference>
<dbReference type="Pfam" id="PF13403">
    <property type="entry name" value="Hint_2"/>
    <property type="match status" value="1"/>
</dbReference>
<evidence type="ECO:0000259" key="1">
    <source>
        <dbReference type="Pfam" id="PF13403"/>
    </source>
</evidence>
<keyword evidence="3" id="KW-1185">Reference proteome</keyword>
<dbReference type="NCBIfam" id="TIGR04415">
    <property type="entry name" value="O_hepto_targRPT"/>
    <property type="match status" value="4"/>
</dbReference>
<gene>
    <name evidence="2" type="ORF">GOB81_07885</name>
</gene>
<dbReference type="EMBL" id="WOSY01000006">
    <property type="protein sequence ID" value="NHN88549.1"/>
    <property type="molecule type" value="Genomic_DNA"/>
</dbReference>
<dbReference type="SUPFAM" id="SSF51294">
    <property type="entry name" value="Hedgehog/intein (Hint) domain"/>
    <property type="match status" value="1"/>
</dbReference>
<sequence>MRKSGCREESVNVTTISSGVSSSNVSATSSDPLVVASGGSVTTVTIGQGASATISGTASDVTVSNGGSITVASSGVVSTITLQPKSTEYVSKGGKTVSSYVDSGSTLTVYTGGSAVSTTVTGQGLVNISAGGAASGVVLNDGWLAIYPTGSAADITVNSGNPNATMTYASVQITGVGLYVAGTVSNVIINSGGVANYVYYQSQGVGKNTIVNSGGILREQGGVSIDAVLEGGAEEIVYYSYYTGSSISTTISSGAHQYVSLGVASGAIVSAGGYQIVSGKGGRAVGTEVLSGGTATVSTSGVVSGASVASGGMLAVSATGVASGGVVASGGKLAVAAGGTVSAVDIDGGTLVLAGSGALATGTLLENQGRISVANSAILSGGTYTSGTIIVSSGGHLSNTSLGAGASAVIGSGGQAGGMNLASGASLSVGSGGTVSSTTVSSGAVVEAASGAIVSSTLLSSGGLLQIDSGATTTDTTLVSGGAIELVGTTWSDTDALEFDSATNTLYITDNGVTLAVIDLASADDIYSSADFTISETSADALYASPNDVLVTLTVAACFCRGTLIETEFGPMAIETIEAGTRVLTVGGRFMPVRWRGVRRYTHKQMVLDRSLCPVRLRAHALADDVPRRDLRLSQLHALYLLELLLPANALVNGSSIFLEPPSRYVEYHHIDLGVHAVILAENTPAETLLDDDAARRSFDNYASRCPKDCETCVAPVYCAPLIERGEVVRRLQKLYAQRAKILDFPEVRLEVEDFYLV</sequence>
<comment type="caution">
    <text evidence="2">The sequence shown here is derived from an EMBL/GenBank/DDBJ whole genome shotgun (WGS) entry which is preliminary data.</text>
</comment>
<feature type="domain" description="Hedgehog/Intein (Hint)" evidence="1">
    <location>
        <begin position="558"/>
        <end position="692"/>
    </location>
</feature>
<dbReference type="Gene3D" id="2.160.20.20">
    <property type="match status" value="2"/>
</dbReference>
<proteinExistence type="predicted"/>
<accession>A0ABX0K0B4</accession>
<protein>
    <recommendedName>
        <fullName evidence="1">Hedgehog/Intein (Hint) domain-containing protein</fullName>
    </recommendedName>
</protein>
<dbReference type="InterPro" id="IPR030930">
    <property type="entry name" value="AIDA"/>
</dbReference>
<organism evidence="2 3">
    <name type="scientific">Acetobacter conturbans</name>
    <dbReference type="NCBI Taxonomy" id="1737472"/>
    <lineage>
        <taxon>Bacteria</taxon>
        <taxon>Pseudomonadati</taxon>
        <taxon>Pseudomonadota</taxon>
        <taxon>Alphaproteobacteria</taxon>
        <taxon>Acetobacterales</taxon>
        <taxon>Acetobacteraceae</taxon>
        <taxon>Acetobacter</taxon>
    </lineage>
</organism>
<evidence type="ECO:0000313" key="2">
    <source>
        <dbReference type="EMBL" id="NHN88549.1"/>
    </source>
</evidence>
<dbReference type="Proteomes" id="UP000631653">
    <property type="component" value="Unassembled WGS sequence"/>
</dbReference>
<dbReference type="InterPro" id="IPR028992">
    <property type="entry name" value="Hedgehog/Intein_dom"/>
</dbReference>
<evidence type="ECO:0000313" key="3">
    <source>
        <dbReference type="Proteomes" id="UP000631653"/>
    </source>
</evidence>
<dbReference type="InterPro" id="IPR036844">
    <property type="entry name" value="Hint_dom_sf"/>
</dbReference>
<name>A0ABX0K0B4_9PROT</name>
<reference evidence="2 3" key="1">
    <citation type="journal article" date="2020" name="Int. J. Syst. Evol. Microbiol.">
        <title>Novel acetic acid bacteria from cider fermentations: Acetobacter conturbans sp. nov. and Acetobacter fallax sp. nov.</title>
        <authorList>
            <person name="Sombolestani A.S."/>
            <person name="Cleenwerck I."/>
            <person name="Cnockaert M."/>
            <person name="Borremans W."/>
            <person name="Wieme A.D."/>
            <person name="De Vuyst L."/>
            <person name="Vandamme P."/>
        </authorList>
    </citation>
    <scope>NUCLEOTIDE SEQUENCE [LARGE SCALE GENOMIC DNA]</scope>
    <source>
        <strain evidence="2 3">LMG 1627</strain>
    </source>
</reference>